<proteinExistence type="predicted"/>
<dbReference type="AlphaFoldDB" id="A0AAE0CGS3"/>
<sequence>MTVRETLSLSARCQGIESRYEMLAELARREKTENIKPDPDVDVFMKAASTKAEEANVVTDYIIKLLSPECFIINVVTEYIIKVYPEDKGSESPLVSCLLDQQECYLWMRYLLVWTAQQLSKL</sequence>
<comment type="caution">
    <text evidence="1">The sequence shown here is derived from an EMBL/GenBank/DDBJ whole genome shotgun (WGS) entry which is preliminary data.</text>
</comment>
<name>A0AAE0CGS3_9ROSI</name>
<keyword evidence="2" id="KW-1185">Reference proteome</keyword>
<reference evidence="1" key="1">
    <citation type="journal article" date="2023" name="Plant J.">
        <title>Genome sequences and population genomics provide insights into the demographic history, inbreeding, and mutation load of two 'living fossil' tree species of Dipteronia.</title>
        <authorList>
            <person name="Feng Y."/>
            <person name="Comes H.P."/>
            <person name="Chen J."/>
            <person name="Zhu S."/>
            <person name="Lu R."/>
            <person name="Zhang X."/>
            <person name="Li P."/>
            <person name="Qiu J."/>
            <person name="Olsen K.M."/>
            <person name="Qiu Y."/>
        </authorList>
    </citation>
    <scope>NUCLEOTIDE SEQUENCE</scope>
    <source>
        <strain evidence="1">KIB01</strain>
    </source>
</reference>
<gene>
    <name evidence="1" type="ORF">Ddye_011303</name>
</gene>
<dbReference type="EMBL" id="JANJYI010000004">
    <property type="protein sequence ID" value="KAK2651447.1"/>
    <property type="molecule type" value="Genomic_DNA"/>
</dbReference>
<evidence type="ECO:0000313" key="2">
    <source>
        <dbReference type="Proteomes" id="UP001280121"/>
    </source>
</evidence>
<dbReference type="PANTHER" id="PTHR48040:SF20">
    <property type="entry name" value="PLEIOTROPIC DRUG RESISTANCE PROTEIN 1"/>
    <property type="match status" value="1"/>
</dbReference>
<dbReference type="Proteomes" id="UP001280121">
    <property type="component" value="Unassembled WGS sequence"/>
</dbReference>
<accession>A0AAE0CGS3</accession>
<dbReference type="PANTHER" id="PTHR48040">
    <property type="entry name" value="PLEIOTROPIC DRUG RESISTANCE PROTEIN 1-LIKE ISOFORM X1"/>
    <property type="match status" value="1"/>
</dbReference>
<evidence type="ECO:0000313" key="1">
    <source>
        <dbReference type="EMBL" id="KAK2651447.1"/>
    </source>
</evidence>
<organism evidence="1 2">
    <name type="scientific">Dipteronia dyeriana</name>
    <dbReference type="NCBI Taxonomy" id="168575"/>
    <lineage>
        <taxon>Eukaryota</taxon>
        <taxon>Viridiplantae</taxon>
        <taxon>Streptophyta</taxon>
        <taxon>Embryophyta</taxon>
        <taxon>Tracheophyta</taxon>
        <taxon>Spermatophyta</taxon>
        <taxon>Magnoliopsida</taxon>
        <taxon>eudicotyledons</taxon>
        <taxon>Gunneridae</taxon>
        <taxon>Pentapetalae</taxon>
        <taxon>rosids</taxon>
        <taxon>malvids</taxon>
        <taxon>Sapindales</taxon>
        <taxon>Sapindaceae</taxon>
        <taxon>Hippocastanoideae</taxon>
        <taxon>Acereae</taxon>
        <taxon>Dipteronia</taxon>
    </lineage>
</organism>
<protein>
    <submittedName>
        <fullName evidence="1">Uncharacterized protein</fullName>
    </submittedName>
</protein>